<sequence length="47" mass="5392">MLRTLNEGICELYPGEEISKRTLRDDIKVFRDKVNGFGVPLPEGQRT</sequence>
<evidence type="ECO:0000313" key="3">
    <source>
        <dbReference type="EMBL" id="GAL88517.1"/>
    </source>
</evidence>
<keyword evidence="5" id="KW-1185">Reference proteome</keyword>
<dbReference type="EMBL" id="BBNY01000003">
    <property type="protein sequence ID" value="GAL88517.1"/>
    <property type="molecule type" value="Genomic_DNA"/>
</dbReference>
<gene>
    <name evidence="1" type="ORF">JCM19301_3527</name>
    <name evidence="2" type="ORF">JCM19302_1641</name>
    <name evidence="3" type="ORF">JCM19538_3030</name>
</gene>
<organism evidence="1 4">
    <name type="scientific">Jejuia pallidilutea</name>
    <dbReference type="NCBI Taxonomy" id="504487"/>
    <lineage>
        <taxon>Bacteria</taxon>
        <taxon>Pseudomonadati</taxon>
        <taxon>Bacteroidota</taxon>
        <taxon>Flavobacteriia</taxon>
        <taxon>Flavobacteriales</taxon>
        <taxon>Flavobacteriaceae</taxon>
        <taxon>Jejuia</taxon>
    </lineage>
</organism>
<dbReference type="EMBL" id="BBNR01000002">
    <property type="protein sequence ID" value="GAL65842.1"/>
    <property type="molecule type" value="Genomic_DNA"/>
</dbReference>
<accession>A0A090WE85</accession>
<evidence type="ECO:0000313" key="4">
    <source>
        <dbReference type="Proteomes" id="UP000029641"/>
    </source>
</evidence>
<comment type="caution">
    <text evidence="1">The sequence shown here is derived from an EMBL/GenBank/DDBJ whole genome shotgun (WGS) entry which is preliminary data.</text>
</comment>
<dbReference type="Proteomes" id="UP000029641">
    <property type="component" value="Unassembled WGS sequence"/>
</dbReference>
<proteinExistence type="predicted"/>
<evidence type="ECO:0000313" key="2">
    <source>
        <dbReference type="EMBL" id="GAL71472.1"/>
    </source>
</evidence>
<dbReference type="STRING" id="504487.JCM19538_3030"/>
<protein>
    <submittedName>
        <fullName evidence="1">Uncharacterized protein</fullName>
    </submittedName>
</protein>
<dbReference type="Proteomes" id="UP000029646">
    <property type="component" value="Unassembled WGS sequence"/>
</dbReference>
<dbReference type="RefSeq" id="WP_235420489.1">
    <property type="nucleotide sequence ID" value="NZ_BBNR01000002.1"/>
</dbReference>
<dbReference type="AlphaFoldDB" id="A0A090WE85"/>
<reference evidence="5" key="1">
    <citation type="journal article" date="2014" name="Genome Announc.">
        <title>Draft Genome Sequence of Marine Flavobacterium Jejuia pallidilutea Strain 11shimoA1 and Pigmentation Mutants.</title>
        <authorList>
            <person name="Takatani N."/>
            <person name="Nakanishi M."/>
            <person name="Meirelles P."/>
            <person name="Mino S."/>
            <person name="Suda W."/>
            <person name="Oshima K."/>
            <person name="Hattori M."/>
            <person name="Ohkuma M."/>
            <person name="Hosokawa M."/>
            <person name="Miyashita K."/>
            <person name="Thompson F.L."/>
            <person name="Niwa A."/>
            <person name="Sawabe T."/>
            <person name="Sawabe T."/>
        </authorList>
    </citation>
    <scope>NUCLEOTIDE SEQUENCE [LARGE SCALE GENOMIC DNA]</scope>
    <source>
        <strain evidence="5">JCM 19538</strain>
    </source>
</reference>
<name>A0A090WE85_9FLAO</name>
<evidence type="ECO:0000313" key="1">
    <source>
        <dbReference type="EMBL" id="GAL65842.1"/>
    </source>
</evidence>
<dbReference type="Proteomes" id="UP000030184">
    <property type="component" value="Unassembled WGS sequence"/>
</dbReference>
<evidence type="ECO:0000313" key="5">
    <source>
        <dbReference type="Proteomes" id="UP000030184"/>
    </source>
</evidence>
<dbReference type="EMBL" id="BBNS01000013">
    <property type="protein sequence ID" value="GAL71472.1"/>
    <property type="molecule type" value="Genomic_DNA"/>
</dbReference>